<comment type="caution">
    <text evidence="1">The sequence shown here is derived from an EMBL/GenBank/DDBJ whole genome shotgun (WGS) entry which is preliminary data.</text>
</comment>
<dbReference type="EMBL" id="BARW01000611">
    <property type="protein sequence ID" value="GAI66763.1"/>
    <property type="molecule type" value="Genomic_DNA"/>
</dbReference>
<reference evidence="1" key="1">
    <citation type="journal article" date="2014" name="Front. Microbiol.">
        <title>High frequency of phylogenetically diverse reductive dehalogenase-homologous genes in deep subseafloor sedimentary metagenomes.</title>
        <authorList>
            <person name="Kawai M."/>
            <person name="Futagami T."/>
            <person name="Toyoda A."/>
            <person name="Takaki Y."/>
            <person name="Nishi S."/>
            <person name="Hori S."/>
            <person name="Arai W."/>
            <person name="Tsubouchi T."/>
            <person name="Morono Y."/>
            <person name="Uchiyama I."/>
            <person name="Ito T."/>
            <person name="Fujiyama A."/>
            <person name="Inagaki F."/>
            <person name="Takami H."/>
        </authorList>
    </citation>
    <scope>NUCLEOTIDE SEQUENCE</scope>
    <source>
        <strain evidence="1">Expedition CK06-06</strain>
    </source>
</reference>
<dbReference type="AlphaFoldDB" id="X1QEX9"/>
<organism evidence="1">
    <name type="scientific">marine sediment metagenome</name>
    <dbReference type="NCBI Taxonomy" id="412755"/>
    <lineage>
        <taxon>unclassified sequences</taxon>
        <taxon>metagenomes</taxon>
        <taxon>ecological metagenomes</taxon>
    </lineage>
</organism>
<accession>X1QEX9</accession>
<protein>
    <submittedName>
        <fullName evidence="1">Uncharacterized protein</fullName>
    </submittedName>
</protein>
<sequence>MVEPMPKKDKLLDYARWAKREVEFFSRLRQVKSQIKDKEILEALARIEANGKTGS</sequence>
<proteinExistence type="predicted"/>
<evidence type="ECO:0000313" key="1">
    <source>
        <dbReference type="EMBL" id="GAI66763.1"/>
    </source>
</evidence>
<gene>
    <name evidence="1" type="ORF">S12H4_02477</name>
</gene>
<name>X1QEX9_9ZZZZ</name>